<dbReference type="GO" id="GO:0003968">
    <property type="term" value="F:RNA-directed RNA polymerase activity"/>
    <property type="evidence" value="ECO:0007669"/>
    <property type="project" value="UniProtKB-KW"/>
</dbReference>
<evidence type="ECO:0000259" key="2">
    <source>
        <dbReference type="Pfam" id="PF05183"/>
    </source>
</evidence>
<dbReference type="InterPro" id="IPR057596">
    <property type="entry name" value="RDRP_core"/>
</dbReference>
<accession>A0A8H4QP78</accession>
<dbReference type="EC" id="2.7.7.48" evidence="1"/>
<evidence type="ECO:0000256" key="1">
    <source>
        <dbReference type="RuleBase" id="RU363098"/>
    </source>
</evidence>
<comment type="catalytic activity">
    <reaction evidence="1">
        <text>RNA(n) + a ribonucleoside 5'-triphosphate = RNA(n+1) + diphosphate</text>
        <dbReference type="Rhea" id="RHEA:21248"/>
        <dbReference type="Rhea" id="RHEA-COMP:14527"/>
        <dbReference type="Rhea" id="RHEA-COMP:17342"/>
        <dbReference type="ChEBI" id="CHEBI:33019"/>
        <dbReference type="ChEBI" id="CHEBI:61557"/>
        <dbReference type="ChEBI" id="CHEBI:140395"/>
        <dbReference type="EC" id="2.7.7.48"/>
    </reaction>
</comment>
<protein>
    <recommendedName>
        <fullName evidence="1">RNA-dependent RNA polymerase</fullName>
        <ecNumber evidence="1">2.7.7.48</ecNumber>
    </recommendedName>
</protein>
<evidence type="ECO:0000313" key="3">
    <source>
        <dbReference type="EMBL" id="KAF4614825.1"/>
    </source>
</evidence>
<keyword evidence="1" id="KW-0694">RNA-binding</keyword>
<dbReference type="GO" id="GO:0003723">
    <property type="term" value="F:RNA binding"/>
    <property type="evidence" value="ECO:0007669"/>
    <property type="project" value="UniProtKB-KW"/>
</dbReference>
<proteinExistence type="inferred from homology"/>
<feature type="domain" description="RDRP core" evidence="2">
    <location>
        <begin position="28"/>
        <end position="103"/>
    </location>
</feature>
<evidence type="ECO:0000313" key="4">
    <source>
        <dbReference type="Proteomes" id="UP000521872"/>
    </source>
</evidence>
<comment type="similarity">
    <text evidence="1">Belongs to the RdRP family.</text>
</comment>
<gene>
    <name evidence="3" type="ORF">D9613_002725</name>
</gene>
<reference evidence="3 4" key="1">
    <citation type="submission" date="2019-12" db="EMBL/GenBank/DDBJ databases">
        <authorList>
            <person name="Floudas D."/>
            <person name="Bentzer J."/>
            <person name="Ahren D."/>
            <person name="Johansson T."/>
            <person name="Persson P."/>
            <person name="Tunlid A."/>
        </authorList>
    </citation>
    <scope>NUCLEOTIDE SEQUENCE [LARGE SCALE GENOMIC DNA]</scope>
    <source>
        <strain evidence="3 4">CBS 102.39</strain>
    </source>
</reference>
<keyword evidence="1" id="KW-0808">Transferase</keyword>
<keyword evidence="1" id="KW-0548">Nucleotidyltransferase</keyword>
<dbReference type="Pfam" id="PF05183">
    <property type="entry name" value="RdRP"/>
    <property type="match status" value="1"/>
</dbReference>
<comment type="caution">
    <text evidence="3">The sequence shown here is derived from an EMBL/GenBank/DDBJ whole genome shotgun (WGS) entry which is preliminary data.</text>
</comment>
<dbReference type="Proteomes" id="UP000521872">
    <property type="component" value="Unassembled WGS sequence"/>
</dbReference>
<dbReference type="EMBL" id="JAACJL010000044">
    <property type="protein sequence ID" value="KAF4614825.1"/>
    <property type="molecule type" value="Genomic_DNA"/>
</dbReference>
<name>A0A8H4QP78_9AGAR</name>
<keyword evidence="1" id="KW-0696">RNA-directed RNA polymerase</keyword>
<sequence length="282" mass="32056">MSMVQPRTTDAPAQYEALKPYKLDRENQSTEGMRDRNCLALAELCSWAVDYPKQGRALNLDADSLPRTLIRCKPDWHAAEVVSPRQTDYYESSRALGHMFRSIALEDIEPVFDPLPSTSYRPLTDPISIVLLEDVRKHLGDSVYVDETPSIELYKLFKRYADELRYICATHTLSNTPGVRLLEAEIVVGTILAKCSQKRWRKDRIYRMRMHAESLVKDVQRGLLQNGEKSSYSDFGDGLKLAWSAWDFSLRQGNEFGANSFGLIALGIIFDCLDGLDKLVVI</sequence>
<dbReference type="AlphaFoldDB" id="A0A8H4QP78"/>
<organism evidence="3 4">
    <name type="scientific">Agrocybe pediades</name>
    <dbReference type="NCBI Taxonomy" id="84607"/>
    <lineage>
        <taxon>Eukaryota</taxon>
        <taxon>Fungi</taxon>
        <taxon>Dikarya</taxon>
        <taxon>Basidiomycota</taxon>
        <taxon>Agaricomycotina</taxon>
        <taxon>Agaricomycetes</taxon>
        <taxon>Agaricomycetidae</taxon>
        <taxon>Agaricales</taxon>
        <taxon>Agaricineae</taxon>
        <taxon>Strophariaceae</taxon>
        <taxon>Agrocybe</taxon>
    </lineage>
</organism>
<keyword evidence="4" id="KW-1185">Reference proteome</keyword>